<keyword evidence="3" id="KW-1185">Reference proteome</keyword>
<dbReference type="Proteomes" id="UP001596445">
    <property type="component" value="Unassembled WGS sequence"/>
</dbReference>
<evidence type="ECO:0000313" key="3">
    <source>
        <dbReference type="Proteomes" id="UP001596445"/>
    </source>
</evidence>
<evidence type="ECO:0000256" key="1">
    <source>
        <dbReference type="SAM" id="MobiDB-lite"/>
    </source>
</evidence>
<comment type="caution">
    <text evidence="2">The sequence shown here is derived from an EMBL/GenBank/DDBJ whole genome shotgun (WGS) entry which is preliminary data.</text>
</comment>
<evidence type="ECO:0000313" key="2">
    <source>
        <dbReference type="EMBL" id="MFC7057234.1"/>
    </source>
</evidence>
<dbReference type="EMBL" id="JBHSZI010000001">
    <property type="protein sequence ID" value="MFC7057234.1"/>
    <property type="molecule type" value="Genomic_DNA"/>
</dbReference>
<accession>A0ABD5W0T5</accession>
<sequence>MASFGIEKPFRGQPDKARLLDSEGGKDEWDESDMYQGLTDTAETYAEYEPSEFVIEEAYNDDEGGSSLDLDKMKKQQAIETVVRAKVNQEMTYAEIAGDDDSDNEGLVEYGSYWCGERFREWKNGDHDFVGVERP</sequence>
<reference evidence="2 3" key="1">
    <citation type="journal article" date="2019" name="Int. J. Syst. Evol. Microbiol.">
        <title>The Global Catalogue of Microorganisms (GCM) 10K type strain sequencing project: providing services to taxonomists for standard genome sequencing and annotation.</title>
        <authorList>
            <consortium name="The Broad Institute Genomics Platform"/>
            <consortium name="The Broad Institute Genome Sequencing Center for Infectious Disease"/>
            <person name="Wu L."/>
            <person name="Ma J."/>
        </authorList>
    </citation>
    <scope>NUCLEOTIDE SEQUENCE [LARGE SCALE GENOMIC DNA]</scope>
    <source>
        <strain evidence="2 3">JCM 30072</strain>
    </source>
</reference>
<organism evidence="2 3">
    <name type="scientific">Halovenus salina</name>
    <dbReference type="NCBI Taxonomy" id="1510225"/>
    <lineage>
        <taxon>Archaea</taxon>
        <taxon>Methanobacteriati</taxon>
        <taxon>Methanobacteriota</taxon>
        <taxon>Stenosarchaea group</taxon>
        <taxon>Halobacteria</taxon>
        <taxon>Halobacteriales</taxon>
        <taxon>Haloarculaceae</taxon>
        <taxon>Halovenus</taxon>
    </lineage>
</organism>
<proteinExistence type="predicted"/>
<feature type="region of interest" description="Disordered" evidence="1">
    <location>
        <begin position="1"/>
        <end position="32"/>
    </location>
</feature>
<dbReference type="AlphaFoldDB" id="A0ABD5W0T5"/>
<protein>
    <submittedName>
        <fullName evidence="2">Uncharacterized protein</fullName>
    </submittedName>
</protein>
<feature type="compositionally biased region" description="Basic and acidic residues" evidence="1">
    <location>
        <begin position="8"/>
        <end position="27"/>
    </location>
</feature>
<gene>
    <name evidence="2" type="ORF">ACFQQG_02375</name>
</gene>
<name>A0ABD5W0T5_9EURY</name>
<dbReference type="RefSeq" id="WP_382183991.1">
    <property type="nucleotide sequence ID" value="NZ_JBHSZI010000001.1"/>
</dbReference>